<organism evidence="2 3">
    <name type="scientific">Phytophthora nicotianae</name>
    <name type="common">Potato buckeye rot agent</name>
    <name type="synonym">Phytophthora parasitica</name>
    <dbReference type="NCBI Taxonomy" id="4792"/>
    <lineage>
        <taxon>Eukaryota</taxon>
        <taxon>Sar</taxon>
        <taxon>Stramenopiles</taxon>
        <taxon>Oomycota</taxon>
        <taxon>Peronosporomycetes</taxon>
        <taxon>Peronosporales</taxon>
        <taxon>Peronosporaceae</taxon>
        <taxon>Phytophthora</taxon>
    </lineage>
</organism>
<evidence type="ECO:0000313" key="3">
    <source>
        <dbReference type="Proteomes" id="UP000053864"/>
    </source>
</evidence>
<protein>
    <submittedName>
        <fullName evidence="2">Uncharacterized protein</fullName>
    </submittedName>
</protein>
<feature type="signal peptide" evidence="1">
    <location>
        <begin position="1"/>
        <end position="18"/>
    </location>
</feature>
<keyword evidence="1" id="KW-0732">Signal</keyword>
<proteinExistence type="predicted"/>
<gene>
    <name evidence="2" type="ORF">L916_07040</name>
</gene>
<evidence type="ECO:0000313" key="2">
    <source>
        <dbReference type="EMBL" id="ETL42085.1"/>
    </source>
</evidence>
<accession>W2J6L2</accession>
<feature type="non-terminal residue" evidence="2">
    <location>
        <position position="1"/>
    </location>
</feature>
<dbReference type="AlphaFoldDB" id="W2J6L2"/>
<dbReference type="Proteomes" id="UP000053864">
    <property type="component" value="Unassembled WGS sequence"/>
</dbReference>
<dbReference type="EMBL" id="KI672427">
    <property type="protein sequence ID" value="ETL42085.1"/>
    <property type="molecule type" value="Genomic_DNA"/>
</dbReference>
<reference evidence="2 3" key="1">
    <citation type="submission" date="2013-11" db="EMBL/GenBank/DDBJ databases">
        <title>The Genome Sequence of Phytophthora parasitica CJ05E6.</title>
        <authorList>
            <consortium name="The Broad Institute Genomics Platform"/>
            <person name="Russ C."/>
            <person name="Tyler B."/>
            <person name="Panabieres F."/>
            <person name="Shan W."/>
            <person name="Tripathy S."/>
            <person name="Grunwald N."/>
            <person name="Machado M."/>
            <person name="Johnson C.S."/>
            <person name="Arredondo F."/>
            <person name="Hong C."/>
            <person name="Coffey M."/>
            <person name="Young S.K."/>
            <person name="Zeng Q."/>
            <person name="Gargeya S."/>
            <person name="Fitzgerald M."/>
            <person name="Abouelleil A."/>
            <person name="Alvarado L."/>
            <person name="Chapman S.B."/>
            <person name="Gainer-Dewar J."/>
            <person name="Goldberg J."/>
            <person name="Griggs A."/>
            <person name="Gujja S."/>
            <person name="Hansen M."/>
            <person name="Howarth C."/>
            <person name="Imamovic A."/>
            <person name="Ireland A."/>
            <person name="Larimer J."/>
            <person name="McCowan C."/>
            <person name="Murphy C."/>
            <person name="Pearson M."/>
            <person name="Poon T.W."/>
            <person name="Priest M."/>
            <person name="Roberts A."/>
            <person name="Saif S."/>
            <person name="Shea T."/>
            <person name="Sykes S."/>
            <person name="Wortman J."/>
            <person name="Nusbaum C."/>
            <person name="Birren B."/>
        </authorList>
    </citation>
    <scope>NUCLEOTIDE SEQUENCE [LARGE SCALE GENOMIC DNA]</scope>
    <source>
        <strain evidence="2 3">CJ05E6</strain>
    </source>
</reference>
<sequence length="146" mass="15540">APQKIWHQAALLQEGALCGTLLATTAPRRVCCAGQPGRGSDRAVQGKCAGCGASWWSSSGEIARGELVHALLPGARTDGGETSMMRRQQSTGTVGPFRKGEEALVIFVYLRFQTLFFVQCCAVANRPSCWLTLALSTKSIVRATIG</sequence>
<evidence type="ECO:0000256" key="1">
    <source>
        <dbReference type="SAM" id="SignalP"/>
    </source>
</evidence>
<feature type="chain" id="PRO_5004818774" evidence="1">
    <location>
        <begin position="19"/>
        <end position="146"/>
    </location>
</feature>
<name>W2J6L2_PHYNI</name>